<feature type="transmembrane region" description="Helical" evidence="7">
    <location>
        <begin position="78"/>
        <end position="101"/>
    </location>
</feature>
<dbReference type="Pfam" id="PF00528">
    <property type="entry name" value="BPD_transp_1"/>
    <property type="match status" value="1"/>
</dbReference>
<feature type="transmembrane region" description="Helical" evidence="7">
    <location>
        <begin position="140"/>
        <end position="157"/>
    </location>
</feature>
<evidence type="ECO:0000256" key="5">
    <source>
        <dbReference type="ARBA" id="ARBA00022989"/>
    </source>
</evidence>
<evidence type="ECO:0000256" key="6">
    <source>
        <dbReference type="ARBA" id="ARBA00023136"/>
    </source>
</evidence>
<evidence type="ECO:0000256" key="4">
    <source>
        <dbReference type="ARBA" id="ARBA00022692"/>
    </source>
</evidence>
<gene>
    <name evidence="9" type="ORF">K8V15_11090</name>
</gene>
<evidence type="ECO:0000256" key="3">
    <source>
        <dbReference type="ARBA" id="ARBA00022475"/>
    </source>
</evidence>
<feature type="transmembrane region" description="Helical" evidence="7">
    <location>
        <begin position="23"/>
        <end position="46"/>
    </location>
</feature>
<comment type="subcellular location">
    <subcellularLocation>
        <location evidence="1 7">Cell membrane</location>
        <topology evidence="1 7">Multi-pass membrane protein</topology>
    </subcellularLocation>
</comment>
<keyword evidence="4 7" id="KW-0812">Transmembrane</keyword>
<keyword evidence="5 7" id="KW-1133">Transmembrane helix</keyword>
<keyword evidence="2 7" id="KW-0813">Transport</keyword>
<accession>A0A921EQ53</accession>
<dbReference type="Gene3D" id="1.10.3720.10">
    <property type="entry name" value="MetI-like"/>
    <property type="match status" value="1"/>
</dbReference>
<keyword evidence="3" id="KW-1003">Cell membrane</keyword>
<comment type="caution">
    <text evidence="9">The sequence shown here is derived from an EMBL/GenBank/DDBJ whole genome shotgun (WGS) entry which is preliminary data.</text>
</comment>
<dbReference type="GO" id="GO:0010438">
    <property type="term" value="P:cellular response to sulfur starvation"/>
    <property type="evidence" value="ECO:0007669"/>
    <property type="project" value="TreeGrafter"/>
</dbReference>
<organism evidence="9 10">
    <name type="scientific">Tessaracoccus flavescens</name>
    <dbReference type="NCBI Taxonomy" id="399497"/>
    <lineage>
        <taxon>Bacteria</taxon>
        <taxon>Bacillati</taxon>
        <taxon>Actinomycetota</taxon>
        <taxon>Actinomycetes</taxon>
        <taxon>Propionibacteriales</taxon>
        <taxon>Propionibacteriaceae</taxon>
        <taxon>Tessaracoccus</taxon>
    </lineage>
</organism>
<dbReference type="CDD" id="cd06261">
    <property type="entry name" value="TM_PBP2"/>
    <property type="match status" value="1"/>
</dbReference>
<dbReference type="InterPro" id="IPR000515">
    <property type="entry name" value="MetI-like"/>
</dbReference>
<proteinExistence type="inferred from homology"/>
<evidence type="ECO:0000313" key="9">
    <source>
        <dbReference type="EMBL" id="HJE52499.1"/>
    </source>
</evidence>
<dbReference type="GO" id="GO:0055085">
    <property type="term" value="P:transmembrane transport"/>
    <property type="evidence" value="ECO:0007669"/>
    <property type="project" value="InterPro"/>
</dbReference>
<feature type="domain" description="ABC transmembrane type-1" evidence="8">
    <location>
        <begin position="75"/>
        <end position="255"/>
    </location>
</feature>
<evidence type="ECO:0000259" key="8">
    <source>
        <dbReference type="PROSITE" id="PS50928"/>
    </source>
</evidence>
<feature type="transmembrane region" description="Helical" evidence="7">
    <location>
        <begin position="201"/>
        <end position="221"/>
    </location>
</feature>
<sequence>MSAIAVGRTAASPRGAGIDARPLLPAVGVVGAVFLWWLATDVVFAARPLVAQFSPLLAVRGFAELAAGGALLDAASASVFRLLAGVAVAAVIGVAIGLAVGSSRSLDRAVSPVLLFLRMVSPLSWAPVVVIAFGVGDPPVVALVAAAAVWPIATGVAEGVGRVNPGHLGVARSLGASRAEVLSRVTWPSVRPALLLGVRQALGIAWVVLVPAEMLGVASGLGYEILNAKDQLAFHHVTALILVIGTLGFLIDVVARWLLATRRDRSRGAAQ</sequence>
<name>A0A921EQ53_9ACTN</name>
<reference evidence="9" key="1">
    <citation type="journal article" date="2021" name="PeerJ">
        <title>Extensive microbial diversity within the chicken gut microbiome revealed by metagenomics and culture.</title>
        <authorList>
            <person name="Gilroy R."/>
            <person name="Ravi A."/>
            <person name="Getino M."/>
            <person name="Pursley I."/>
            <person name="Horton D.L."/>
            <person name="Alikhan N.F."/>
            <person name="Baker D."/>
            <person name="Gharbi K."/>
            <person name="Hall N."/>
            <person name="Watson M."/>
            <person name="Adriaenssens E.M."/>
            <person name="Foster-Nyarko E."/>
            <person name="Jarju S."/>
            <person name="Secka A."/>
            <person name="Antonio M."/>
            <person name="Oren A."/>
            <person name="Chaudhuri R.R."/>
            <person name="La Ragione R."/>
            <person name="Hildebrand F."/>
            <person name="Pallen M.J."/>
        </authorList>
    </citation>
    <scope>NUCLEOTIDE SEQUENCE</scope>
    <source>
        <strain evidence="9">ChiGjej3B3-7470</strain>
    </source>
</reference>
<feature type="transmembrane region" description="Helical" evidence="7">
    <location>
        <begin position="113"/>
        <end position="134"/>
    </location>
</feature>
<feature type="transmembrane region" description="Helical" evidence="7">
    <location>
        <begin position="233"/>
        <end position="259"/>
    </location>
</feature>
<dbReference type="SUPFAM" id="SSF161098">
    <property type="entry name" value="MetI-like"/>
    <property type="match status" value="1"/>
</dbReference>
<dbReference type="GO" id="GO:0005886">
    <property type="term" value="C:plasma membrane"/>
    <property type="evidence" value="ECO:0007669"/>
    <property type="project" value="UniProtKB-SubCell"/>
</dbReference>
<comment type="similarity">
    <text evidence="7">Belongs to the binding-protein-dependent transport system permease family.</text>
</comment>
<dbReference type="Proteomes" id="UP000712713">
    <property type="component" value="Unassembled WGS sequence"/>
</dbReference>
<dbReference type="PROSITE" id="PS50928">
    <property type="entry name" value="ABC_TM1"/>
    <property type="match status" value="1"/>
</dbReference>
<evidence type="ECO:0000256" key="2">
    <source>
        <dbReference type="ARBA" id="ARBA00022448"/>
    </source>
</evidence>
<dbReference type="EMBL" id="DYZF01000281">
    <property type="protein sequence ID" value="HJE52499.1"/>
    <property type="molecule type" value="Genomic_DNA"/>
</dbReference>
<dbReference type="AlphaFoldDB" id="A0A921EQ53"/>
<evidence type="ECO:0000256" key="7">
    <source>
        <dbReference type="RuleBase" id="RU363032"/>
    </source>
</evidence>
<dbReference type="InterPro" id="IPR035906">
    <property type="entry name" value="MetI-like_sf"/>
</dbReference>
<keyword evidence="6 7" id="KW-0472">Membrane</keyword>
<dbReference type="PANTHER" id="PTHR30151:SF25">
    <property type="entry name" value="TAURINE TRANSPORT SYSTEM PERMEASE PROTEIN TAUC"/>
    <property type="match status" value="1"/>
</dbReference>
<evidence type="ECO:0000256" key="1">
    <source>
        <dbReference type="ARBA" id="ARBA00004651"/>
    </source>
</evidence>
<evidence type="ECO:0000313" key="10">
    <source>
        <dbReference type="Proteomes" id="UP000712713"/>
    </source>
</evidence>
<reference evidence="9" key="2">
    <citation type="submission" date="2021-09" db="EMBL/GenBank/DDBJ databases">
        <authorList>
            <person name="Gilroy R."/>
        </authorList>
    </citation>
    <scope>NUCLEOTIDE SEQUENCE</scope>
    <source>
        <strain evidence="9">ChiGjej3B3-7470</strain>
    </source>
</reference>
<protein>
    <submittedName>
        <fullName evidence="9">ABC transporter permease subunit</fullName>
    </submittedName>
</protein>
<dbReference type="PANTHER" id="PTHR30151">
    <property type="entry name" value="ALKANE SULFONATE ABC TRANSPORTER-RELATED, MEMBRANE SUBUNIT"/>
    <property type="match status" value="1"/>
</dbReference>